<evidence type="ECO:0000313" key="14">
    <source>
        <dbReference type="EMBL" id="KPM84927.1"/>
    </source>
</evidence>
<evidence type="ECO:0000256" key="4">
    <source>
        <dbReference type="ARBA" id="ARBA00022500"/>
    </source>
</evidence>
<keyword evidence="8 10" id="KW-0807">Transducer</keyword>
<evidence type="ECO:0000259" key="13">
    <source>
        <dbReference type="PROSITE" id="PS50885"/>
    </source>
</evidence>
<feature type="transmembrane region" description="Helical" evidence="11">
    <location>
        <begin position="140"/>
        <end position="163"/>
    </location>
</feature>
<reference evidence="14 15" key="1">
    <citation type="submission" date="2015-09" db="EMBL/GenBank/DDBJ databases">
        <title>Draft Genome Sequence of Pseudoalteromonas lipolytica UCD-48B.</title>
        <authorList>
            <person name="Krusor M."/>
            <person name="Coil D.A."/>
            <person name="Lang J.M."/>
            <person name="Eisen J.A."/>
            <person name="Alexiev A."/>
        </authorList>
    </citation>
    <scope>NUCLEOTIDE SEQUENCE [LARGE SCALE GENOMIC DNA]</scope>
    <source>
        <strain evidence="14 15">UCD-48B</strain>
    </source>
</reference>
<evidence type="ECO:0000259" key="12">
    <source>
        <dbReference type="PROSITE" id="PS50111"/>
    </source>
</evidence>
<evidence type="ECO:0000256" key="11">
    <source>
        <dbReference type="SAM" id="Phobius"/>
    </source>
</evidence>
<evidence type="ECO:0000256" key="3">
    <source>
        <dbReference type="ARBA" id="ARBA00022481"/>
    </source>
</evidence>
<dbReference type="InterPro" id="IPR003660">
    <property type="entry name" value="HAMP_dom"/>
</dbReference>
<keyword evidence="6 11" id="KW-1133">Transmembrane helix</keyword>
<evidence type="ECO:0000256" key="9">
    <source>
        <dbReference type="ARBA" id="ARBA00029447"/>
    </source>
</evidence>
<dbReference type="CDD" id="cd11386">
    <property type="entry name" value="MCP_signal"/>
    <property type="match status" value="1"/>
</dbReference>
<keyword evidence="5 11" id="KW-0812">Transmembrane</keyword>
<dbReference type="Pfam" id="PF00672">
    <property type="entry name" value="HAMP"/>
    <property type="match status" value="1"/>
</dbReference>
<comment type="subcellular location">
    <subcellularLocation>
        <location evidence="1">Cell membrane</location>
        <topology evidence="1">Multi-pass membrane protein</topology>
    </subcellularLocation>
</comment>
<dbReference type="SUPFAM" id="SSF58104">
    <property type="entry name" value="Methyl-accepting chemotaxis protein (MCP) signaling domain"/>
    <property type="match status" value="1"/>
</dbReference>
<dbReference type="SMART" id="SM00283">
    <property type="entry name" value="MA"/>
    <property type="match status" value="1"/>
</dbReference>
<dbReference type="STRING" id="570156.AOG27_03925"/>
<evidence type="ECO:0000313" key="15">
    <source>
        <dbReference type="Proteomes" id="UP000050378"/>
    </source>
</evidence>
<dbReference type="Gene3D" id="1.10.287.950">
    <property type="entry name" value="Methyl-accepting chemotaxis protein"/>
    <property type="match status" value="1"/>
</dbReference>
<dbReference type="EMBL" id="LJTC01000002">
    <property type="protein sequence ID" value="KPM84927.1"/>
    <property type="molecule type" value="Genomic_DNA"/>
</dbReference>
<gene>
    <name evidence="14" type="ORF">AOG27_03925</name>
</gene>
<dbReference type="GO" id="GO:0007165">
    <property type="term" value="P:signal transduction"/>
    <property type="evidence" value="ECO:0007669"/>
    <property type="project" value="UniProtKB-KW"/>
</dbReference>
<dbReference type="PROSITE" id="PS50885">
    <property type="entry name" value="HAMP"/>
    <property type="match status" value="1"/>
</dbReference>
<organism evidence="14 15">
    <name type="scientific">Pseudoalteromonas lipolytica</name>
    <dbReference type="NCBI Taxonomy" id="570156"/>
    <lineage>
        <taxon>Bacteria</taxon>
        <taxon>Pseudomonadati</taxon>
        <taxon>Pseudomonadota</taxon>
        <taxon>Gammaproteobacteria</taxon>
        <taxon>Alteromonadales</taxon>
        <taxon>Pseudoalteromonadaceae</taxon>
        <taxon>Pseudoalteromonas</taxon>
    </lineage>
</organism>
<sequence length="492" mass="53783">MKSLKYKMTLALSLCLLLSVIFVISANYLLAKSSQTQQWQDDITALNEQMQVILAEPVFSYDEPLINQIIKAFSQNKHVHSISVTDHRNKPLATITKQSNNASVSKTIDLHYLDNLIGHIKIGYSQQALHSTIAESTRTMFITLLVSFIALGAVIIYIVRLLVIKPIDSVNSLVDEIVKGEGDLTKRISYQSNDEIGYLVDGFNRFIAQVQEIITELGSTASELEMIASTVNEASVRSKNEAELEYNRTDSATNALSQLSEATKEIAQGANQTAQQTTDVHRLCQQGEQNMNANGNMVDELAAQLDHTSNVVKQLNASSNEISQVLDVIKSIAEQTNLLALNAAIEAARAGESGRGFAVVADEVRALASKTYDSTSEIESIIVSLHNNTSDCVTATEQSKSLSDKVSQANQKSQAVFKDIAKQINTINQMNESVAASSEEQTSVTADILNTMQLINQGAKSLSQEAQHLDNTIGQLNELERGIVAKLGLFKY</sequence>
<evidence type="ECO:0000256" key="6">
    <source>
        <dbReference type="ARBA" id="ARBA00022989"/>
    </source>
</evidence>
<evidence type="ECO:0000256" key="5">
    <source>
        <dbReference type="ARBA" id="ARBA00022692"/>
    </source>
</evidence>
<evidence type="ECO:0000256" key="8">
    <source>
        <dbReference type="ARBA" id="ARBA00023224"/>
    </source>
</evidence>
<name>A0A0P7EIJ6_9GAMM</name>
<comment type="similarity">
    <text evidence="9">Belongs to the methyl-accepting chemotaxis (MCP) protein family.</text>
</comment>
<dbReference type="Proteomes" id="UP000050378">
    <property type="component" value="Unassembled WGS sequence"/>
</dbReference>
<protein>
    <recommendedName>
        <fullName evidence="16">Methyl-accepting chemotaxis protein</fullName>
    </recommendedName>
</protein>
<dbReference type="PROSITE" id="PS50111">
    <property type="entry name" value="CHEMOTAXIS_TRANSDUC_2"/>
    <property type="match status" value="1"/>
</dbReference>
<keyword evidence="2" id="KW-1003">Cell membrane</keyword>
<keyword evidence="4" id="KW-0145">Chemotaxis</keyword>
<dbReference type="CDD" id="cd06225">
    <property type="entry name" value="HAMP"/>
    <property type="match status" value="1"/>
</dbReference>
<evidence type="ECO:0000256" key="2">
    <source>
        <dbReference type="ARBA" id="ARBA00022475"/>
    </source>
</evidence>
<evidence type="ECO:0008006" key="16">
    <source>
        <dbReference type="Google" id="ProtNLM"/>
    </source>
</evidence>
<dbReference type="Gene3D" id="6.10.340.10">
    <property type="match status" value="1"/>
</dbReference>
<dbReference type="RefSeq" id="WP_054551686.1">
    <property type="nucleotide sequence ID" value="NZ_LJTC01000002.1"/>
</dbReference>
<dbReference type="AlphaFoldDB" id="A0A0P7EIJ6"/>
<comment type="caution">
    <text evidence="14">The sequence shown here is derived from an EMBL/GenBank/DDBJ whole genome shotgun (WGS) entry which is preliminary data.</text>
</comment>
<proteinExistence type="inferred from homology"/>
<evidence type="ECO:0000256" key="10">
    <source>
        <dbReference type="PROSITE-ProRule" id="PRU00284"/>
    </source>
</evidence>
<dbReference type="GO" id="GO:0005886">
    <property type="term" value="C:plasma membrane"/>
    <property type="evidence" value="ECO:0007669"/>
    <property type="project" value="UniProtKB-SubCell"/>
</dbReference>
<keyword evidence="7 11" id="KW-0472">Membrane</keyword>
<dbReference type="PATRIC" id="fig|570156.3.peg.767"/>
<dbReference type="PANTHER" id="PTHR32089">
    <property type="entry name" value="METHYL-ACCEPTING CHEMOTAXIS PROTEIN MCPB"/>
    <property type="match status" value="1"/>
</dbReference>
<accession>A0A0P7EIJ6</accession>
<feature type="domain" description="HAMP" evidence="13">
    <location>
        <begin position="161"/>
        <end position="215"/>
    </location>
</feature>
<dbReference type="OrthoDB" id="49457at2"/>
<dbReference type="Pfam" id="PF00015">
    <property type="entry name" value="MCPsignal"/>
    <property type="match status" value="1"/>
</dbReference>
<dbReference type="SMART" id="SM00304">
    <property type="entry name" value="HAMP"/>
    <property type="match status" value="1"/>
</dbReference>
<dbReference type="PANTHER" id="PTHR32089:SF39">
    <property type="entry name" value="METHYL-ACCEPTING CHEMOTAXIS PROTEIN HLYB"/>
    <property type="match status" value="1"/>
</dbReference>
<dbReference type="InterPro" id="IPR004089">
    <property type="entry name" value="MCPsignal_dom"/>
</dbReference>
<dbReference type="FunFam" id="1.10.287.950:FF:000001">
    <property type="entry name" value="Methyl-accepting chemotaxis sensory transducer"/>
    <property type="match status" value="1"/>
</dbReference>
<evidence type="ECO:0000256" key="1">
    <source>
        <dbReference type="ARBA" id="ARBA00004651"/>
    </source>
</evidence>
<dbReference type="GO" id="GO:0006935">
    <property type="term" value="P:chemotaxis"/>
    <property type="evidence" value="ECO:0007669"/>
    <property type="project" value="UniProtKB-KW"/>
</dbReference>
<keyword evidence="3" id="KW-0488">Methylation</keyword>
<evidence type="ECO:0000256" key="7">
    <source>
        <dbReference type="ARBA" id="ARBA00023136"/>
    </source>
</evidence>
<feature type="domain" description="Methyl-accepting transducer" evidence="12">
    <location>
        <begin position="220"/>
        <end position="456"/>
    </location>
</feature>